<reference evidence="1" key="1">
    <citation type="journal article" date="2020" name="mSystems">
        <title>Genome- and Community-Level Interaction Insights into Carbon Utilization and Element Cycling Functions of Hydrothermarchaeota in Hydrothermal Sediment.</title>
        <authorList>
            <person name="Zhou Z."/>
            <person name="Liu Y."/>
            <person name="Xu W."/>
            <person name="Pan J."/>
            <person name="Luo Z.H."/>
            <person name="Li M."/>
        </authorList>
    </citation>
    <scope>NUCLEOTIDE SEQUENCE [LARGE SCALE GENOMIC DNA]</scope>
    <source>
        <strain evidence="1">SpSt-289</strain>
    </source>
</reference>
<dbReference type="EMBL" id="DSMG01000066">
    <property type="protein sequence ID" value="HDX31047.1"/>
    <property type="molecule type" value="Genomic_DNA"/>
</dbReference>
<dbReference type="PANTHER" id="PTHR30348:SF4">
    <property type="entry name" value="DUF72 DOMAIN-CONTAINING PROTEIN"/>
    <property type="match status" value="1"/>
</dbReference>
<dbReference type="AlphaFoldDB" id="A0A7C1JS83"/>
<name>A0A7C1JS83_9CHLR</name>
<dbReference type="InterPro" id="IPR036520">
    <property type="entry name" value="UPF0759_sf"/>
</dbReference>
<dbReference type="InterPro" id="IPR002763">
    <property type="entry name" value="DUF72"/>
</dbReference>
<comment type="caution">
    <text evidence="1">The sequence shown here is derived from an EMBL/GenBank/DDBJ whole genome shotgun (WGS) entry which is preliminary data.</text>
</comment>
<dbReference type="Pfam" id="PF01904">
    <property type="entry name" value="DUF72"/>
    <property type="match status" value="1"/>
</dbReference>
<evidence type="ECO:0000313" key="1">
    <source>
        <dbReference type="EMBL" id="HDX31047.1"/>
    </source>
</evidence>
<organism evidence="1">
    <name type="scientific">Caldilinea aerophila</name>
    <dbReference type="NCBI Taxonomy" id="133453"/>
    <lineage>
        <taxon>Bacteria</taxon>
        <taxon>Bacillati</taxon>
        <taxon>Chloroflexota</taxon>
        <taxon>Caldilineae</taxon>
        <taxon>Caldilineales</taxon>
        <taxon>Caldilineaceae</taxon>
        <taxon>Caldilinea</taxon>
    </lineage>
</organism>
<sequence length="291" mass="33032">MDKPNLQQNDQKLAPVHLGTSSWTFDGWRGVFYPERLPKTQYLAYYIRQFDTVEVNASFYAIPAPATLLNWVESAQPGFTYALKAPRLITHERRLVDCEVPTRMFLDTLRALGDAAAPALFQFPPDFTRKLYGRALATFLDWLAQEAGDLRLAIEVRALDLMTPAFARFLAERNFALALVDREQSYDLFDVWAATLDAGGPSFAYIRWIGDDRNGPKGDRAVQMLRDEQLAQWAARIELLARRGVEVFGYMHNTYEGHSPASLRRLQNLLAARIPLPLWPPAPPHAQLSIL</sequence>
<dbReference type="PANTHER" id="PTHR30348">
    <property type="entry name" value="UNCHARACTERIZED PROTEIN YECE"/>
    <property type="match status" value="1"/>
</dbReference>
<protein>
    <submittedName>
        <fullName evidence="1">DUF72 domain-containing protein</fullName>
    </submittedName>
</protein>
<accession>A0A7C1JS83</accession>
<proteinExistence type="predicted"/>
<dbReference type="Gene3D" id="3.20.20.410">
    <property type="entry name" value="Protein of unknown function UPF0759"/>
    <property type="match status" value="1"/>
</dbReference>
<gene>
    <name evidence="1" type="ORF">ENQ20_06080</name>
</gene>
<dbReference type="SUPFAM" id="SSF117396">
    <property type="entry name" value="TM1631-like"/>
    <property type="match status" value="1"/>
</dbReference>